<dbReference type="Pfam" id="PF22668">
    <property type="entry name" value="DUF7009"/>
    <property type="match status" value="1"/>
</dbReference>
<evidence type="ECO:0000313" key="2">
    <source>
        <dbReference type="Proteomes" id="UP000007590"/>
    </source>
</evidence>
<dbReference type="InterPro" id="IPR053825">
    <property type="entry name" value="DUF7009"/>
</dbReference>
<dbReference type="KEGG" id="scn:Solca_2005"/>
<name>H8KW39_SOLCM</name>
<dbReference type="eggNOG" id="ENOG503316Y">
    <property type="taxonomic scope" value="Bacteria"/>
</dbReference>
<dbReference type="HOGENOM" id="CLU_162613_0_0_10"/>
<reference evidence="1" key="1">
    <citation type="submission" date="2012-02" db="EMBL/GenBank/DDBJ databases">
        <title>The complete genome of Solitalea canadensis DSM 3403.</title>
        <authorList>
            <consortium name="US DOE Joint Genome Institute (JGI-PGF)"/>
            <person name="Lucas S."/>
            <person name="Copeland A."/>
            <person name="Lapidus A."/>
            <person name="Glavina del Rio T."/>
            <person name="Dalin E."/>
            <person name="Tice H."/>
            <person name="Bruce D."/>
            <person name="Goodwin L."/>
            <person name="Pitluck S."/>
            <person name="Peters L."/>
            <person name="Ovchinnikova G."/>
            <person name="Lu M."/>
            <person name="Kyrpides N."/>
            <person name="Mavromatis K."/>
            <person name="Ivanova N."/>
            <person name="Brettin T."/>
            <person name="Detter J.C."/>
            <person name="Han C."/>
            <person name="Larimer F."/>
            <person name="Land M."/>
            <person name="Hauser L."/>
            <person name="Markowitz V."/>
            <person name="Cheng J.-F."/>
            <person name="Hugenholtz P."/>
            <person name="Woyke T."/>
            <person name="Wu D."/>
            <person name="Spring S."/>
            <person name="Schroeder M."/>
            <person name="Kopitz M."/>
            <person name="Brambilla E."/>
            <person name="Klenk H.-P."/>
            <person name="Eisen J.A."/>
        </authorList>
    </citation>
    <scope>NUCLEOTIDE SEQUENCE</scope>
    <source>
        <strain evidence="1">DSM 3403</strain>
    </source>
</reference>
<dbReference type="STRING" id="929556.Solca_2005"/>
<gene>
    <name evidence="1" type="ordered locus">Solca_2005</name>
</gene>
<organism evidence="1 2">
    <name type="scientific">Solitalea canadensis (strain ATCC 29591 / DSM 3403 / JCM 21819 / LMG 8368 / NBRC 15130 / NCIMB 12057 / USAM 9D)</name>
    <name type="common">Flexibacter canadensis</name>
    <dbReference type="NCBI Taxonomy" id="929556"/>
    <lineage>
        <taxon>Bacteria</taxon>
        <taxon>Pseudomonadati</taxon>
        <taxon>Bacteroidota</taxon>
        <taxon>Sphingobacteriia</taxon>
        <taxon>Sphingobacteriales</taxon>
        <taxon>Sphingobacteriaceae</taxon>
        <taxon>Solitalea</taxon>
    </lineage>
</organism>
<accession>H8KW39</accession>
<protein>
    <submittedName>
        <fullName evidence="1">Uncharacterized protein</fullName>
    </submittedName>
</protein>
<dbReference type="AlphaFoldDB" id="H8KW39"/>
<evidence type="ECO:0000313" key="1">
    <source>
        <dbReference type="EMBL" id="AFD07060.1"/>
    </source>
</evidence>
<keyword evidence="2" id="KW-1185">Reference proteome</keyword>
<dbReference type="EMBL" id="CP003349">
    <property type="protein sequence ID" value="AFD07060.1"/>
    <property type="molecule type" value="Genomic_DNA"/>
</dbReference>
<dbReference type="RefSeq" id="WP_014680287.1">
    <property type="nucleotide sequence ID" value="NC_017770.1"/>
</dbReference>
<sequence length="123" mass="14005">MKIRIKADTIRFRLDKNDIQCLQDSGHTKEETTIAGGKLHFCIKAKPIEEAVIKLDPFAVHLLYPEQKLMEWTSNDDNGIYFSITNADGSILQITLEKDYKCLTTRDEDESASFDNPLTAHNC</sequence>
<dbReference type="OrthoDB" id="7060517at2"/>
<proteinExistence type="predicted"/>
<dbReference type="Proteomes" id="UP000007590">
    <property type="component" value="Chromosome"/>
</dbReference>